<keyword evidence="2" id="KW-1185">Reference proteome</keyword>
<reference evidence="1 2" key="1">
    <citation type="journal article" date="2018" name="New Phytol.">
        <title>Phylogenomics of Endogonaceae and evolution of mycorrhizas within Mucoromycota.</title>
        <authorList>
            <person name="Chang Y."/>
            <person name="Desiro A."/>
            <person name="Na H."/>
            <person name="Sandor L."/>
            <person name="Lipzen A."/>
            <person name="Clum A."/>
            <person name="Barry K."/>
            <person name="Grigoriev I.V."/>
            <person name="Martin F.M."/>
            <person name="Stajich J.E."/>
            <person name="Smith M.E."/>
            <person name="Bonito G."/>
            <person name="Spatafora J.W."/>
        </authorList>
    </citation>
    <scope>NUCLEOTIDE SEQUENCE [LARGE SCALE GENOMIC DNA]</scope>
    <source>
        <strain evidence="1 2">AD002</strain>
    </source>
</reference>
<name>A0A433QEX9_9FUNG</name>
<evidence type="ECO:0000313" key="1">
    <source>
        <dbReference type="EMBL" id="RUS28363.1"/>
    </source>
</evidence>
<gene>
    <name evidence="1" type="ORF">BC938DRAFT_481972</name>
</gene>
<comment type="caution">
    <text evidence="1">The sequence shown here is derived from an EMBL/GenBank/DDBJ whole genome shotgun (WGS) entry which is preliminary data.</text>
</comment>
<dbReference type="EMBL" id="RBNJ01006708">
    <property type="protein sequence ID" value="RUS28363.1"/>
    <property type="molecule type" value="Genomic_DNA"/>
</dbReference>
<evidence type="ECO:0000313" key="2">
    <source>
        <dbReference type="Proteomes" id="UP000274822"/>
    </source>
</evidence>
<sequence length="160" mass="16037">MASVKYGYGVWVAWEWNKKKNHLRTPLRAIYISPYLVSYDDVGVVVRHVAGCGVAVVAAYVGAVVADVVLSGGGDDAVAAVENVGHFCGVGGERAAAAGVAVVDVAGDGAAVVAAVDGGDGAVGAVATVGGGAGPPVDSEKEDRVSIFQQSEKNLCLINP</sequence>
<accession>A0A433QEX9</accession>
<dbReference type="Proteomes" id="UP000274822">
    <property type="component" value="Unassembled WGS sequence"/>
</dbReference>
<dbReference type="AlphaFoldDB" id="A0A433QEX9"/>
<proteinExistence type="predicted"/>
<protein>
    <submittedName>
        <fullName evidence="1">Uncharacterized protein</fullName>
    </submittedName>
</protein>
<organism evidence="1 2">
    <name type="scientific">Jimgerdemannia flammicorona</name>
    <dbReference type="NCBI Taxonomy" id="994334"/>
    <lineage>
        <taxon>Eukaryota</taxon>
        <taxon>Fungi</taxon>
        <taxon>Fungi incertae sedis</taxon>
        <taxon>Mucoromycota</taxon>
        <taxon>Mucoromycotina</taxon>
        <taxon>Endogonomycetes</taxon>
        <taxon>Endogonales</taxon>
        <taxon>Endogonaceae</taxon>
        <taxon>Jimgerdemannia</taxon>
    </lineage>
</organism>